<keyword evidence="2" id="KW-0723">Serine/threonine-protein kinase</keyword>
<dbReference type="RefSeq" id="XP_001744493.1">
    <property type="nucleotide sequence ID" value="XM_001744441.1"/>
</dbReference>
<dbReference type="Gene3D" id="1.10.510.10">
    <property type="entry name" value="Transferase(Phosphotransferase) domain 1"/>
    <property type="match status" value="1"/>
</dbReference>
<keyword evidence="3" id="KW-0808">Transferase</keyword>
<dbReference type="SUPFAM" id="SSF56112">
    <property type="entry name" value="Protein kinase-like (PK-like)"/>
    <property type="match status" value="1"/>
</dbReference>
<dbReference type="InterPro" id="IPR050339">
    <property type="entry name" value="CC_SR_Kinase"/>
</dbReference>
<dbReference type="InParanoid" id="A9UVS5"/>
<evidence type="ECO:0000259" key="12">
    <source>
        <dbReference type="PROSITE" id="PS50011"/>
    </source>
</evidence>
<dbReference type="GO" id="GO:0005737">
    <property type="term" value="C:cytoplasm"/>
    <property type="evidence" value="ECO:0000318"/>
    <property type="project" value="GO_Central"/>
</dbReference>
<feature type="region of interest" description="Disordered" evidence="11">
    <location>
        <begin position="1"/>
        <end position="89"/>
    </location>
</feature>
<keyword evidence="4" id="KW-0547">Nucleotide-binding</keyword>
<feature type="compositionally biased region" description="Polar residues" evidence="11">
    <location>
        <begin position="24"/>
        <end position="33"/>
    </location>
</feature>
<dbReference type="InterPro" id="IPR011009">
    <property type="entry name" value="Kinase-like_dom_sf"/>
</dbReference>
<dbReference type="PANTHER" id="PTHR11042:SF160">
    <property type="entry name" value="EUKARYOTIC TRANSLATION INITIATION FACTOR 2-ALPHA KINASE 1"/>
    <property type="match status" value="1"/>
</dbReference>
<evidence type="ECO:0000256" key="4">
    <source>
        <dbReference type="ARBA" id="ARBA00022741"/>
    </source>
</evidence>
<dbReference type="GO" id="GO:0006446">
    <property type="term" value="P:regulation of translational initiation"/>
    <property type="evidence" value="ECO:0000318"/>
    <property type="project" value="GO_Central"/>
</dbReference>
<dbReference type="AlphaFoldDB" id="A9UVS5"/>
<dbReference type="GO" id="GO:0005634">
    <property type="term" value="C:nucleus"/>
    <property type="evidence" value="ECO:0000318"/>
    <property type="project" value="GO_Central"/>
</dbReference>
<dbReference type="FunCoup" id="A9UVS5">
    <property type="interactions" value="860"/>
</dbReference>
<dbReference type="GeneID" id="5889722"/>
<name>A9UVS5_MONBE</name>
<dbReference type="GO" id="GO:0005524">
    <property type="term" value="F:ATP binding"/>
    <property type="evidence" value="ECO:0007669"/>
    <property type="project" value="UniProtKB-KW"/>
</dbReference>
<dbReference type="Gene3D" id="3.30.200.20">
    <property type="entry name" value="Phosphorylase Kinase, domain 1"/>
    <property type="match status" value="1"/>
</dbReference>
<evidence type="ECO:0000256" key="2">
    <source>
        <dbReference type="ARBA" id="ARBA00022527"/>
    </source>
</evidence>
<keyword evidence="7" id="KW-0652">Protein synthesis inhibitor</keyword>
<dbReference type="InterPro" id="IPR000719">
    <property type="entry name" value="Prot_kinase_dom"/>
</dbReference>
<accession>A9UVS5</accession>
<dbReference type="EMBL" id="CH991547">
    <property type="protein sequence ID" value="EDQ90442.1"/>
    <property type="molecule type" value="Genomic_DNA"/>
</dbReference>
<dbReference type="SMART" id="SM00220">
    <property type="entry name" value="S_TKc"/>
    <property type="match status" value="1"/>
</dbReference>
<protein>
    <recommendedName>
        <fullName evidence="1">non-specific serine/threonine protein kinase</fullName>
        <ecNumber evidence="1">2.7.11.1</ecNumber>
    </recommendedName>
</protein>
<evidence type="ECO:0000313" key="13">
    <source>
        <dbReference type="EMBL" id="EDQ90442.1"/>
    </source>
</evidence>
<evidence type="ECO:0000256" key="11">
    <source>
        <dbReference type="SAM" id="MobiDB-lite"/>
    </source>
</evidence>
<comment type="similarity">
    <text evidence="8">Belongs to the protein kinase superfamily. Ser/Thr protein kinase family. GCN2 subfamily.</text>
</comment>
<dbReference type="eggNOG" id="KOG1035">
    <property type="taxonomic scope" value="Eukaryota"/>
</dbReference>
<dbReference type="Proteomes" id="UP000001357">
    <property type="component" value="Unassembled WGS sequence"/>
</dbReference>
<feature type="domain" description="Protein kinase" evidence="12">
    <location>
        <begin position="198"/>
        <end position="447"/>
    </location>
</feature>
<dbReference type="GO" id="GO:0017148">
    <property type="term" value="P:negative regulation of translation"/>
    <property type="evidence" value="ECO:0007669"/>
    <property type="project" value="UniProtKB-KW"/>
</dbReference>
<evidence type="ECO:0000256" key="6">
    <source>
        <dbReference type="ARBA" id="ARBA00022840"/>
    </source>
</evidence>
<proteinExistence type="inferred from homology"/>
<dbReference type="PROSITE" id="PS50011">
    <property type="entry name" value="PROTEIN_KINASE_DOM"/>
    <property type="match status" value="1"/>
</dbReference>
<comment type="catalytic activity">
    <reaction evidence="9">
        <text>L-threonyl-[protein] + ATP = O-phospho-L-threonyl-[protein] + ADP + H(+)</text>
        <dbReference type="Rhea" id="RHEA:46608"/>
        <dbReference type="Rhea" id="RHEA-COMP:11060"/>
        <dbReference type="Rhea" id="RHEA-COMP:11605"/>
        <dbReference type="ChEBI" id="CHEBI:15378"/>
        <dbReference type="ChEBI" id="CHEBI:30013"/>
        <dbReference type="ChEBI" id="CHEBI:30616"/>
        <dbReference type="ChEBI" id="CHEBI:61977"/>
        <dbReference type="ChEBI" id="CHEBI:456216"/>
        <dbReference type="EC" id="2.7.11.1"/>
    </reaction>
    <physiologicalReaction direction="left-to-right" evidence="9">
        <dbReference type="Rhea" id="RHEA:46609"/>
    </physiologicalReaction>
</comment>
<organism evidence="13 14">
    <name type="scientific">Monosiga brevicollis</name>
    <name type="common">Choanoflagellate</name>
    <dbReference type="NCBI Taxonomy" id="81824"/>
    <lineage>
        <taxon>Eukaryota</taxon>
        <taxon>Choanoflagellata</taxon>
        <taxon>Craspedida</taxon>
        <taxon>Salpingoecidae</taxon>
        <taxon>Monosiga</taxon>
    </lineage>
</organism>
<dbReference type="KEGG" id="mbr:MONBRDRAFT_24226"/>
<dbReference type="PROSITE" id="PS00108">
    <property type="entry name" value="PROTEIN_KINASE_ST"/>
    <property type="match status" value="1"/>
</dbReference>
<feature type="compositionally biased region" description="Acidic residues" evidence="11">
    <location>
        <begin position="11"/>
        <end position="23"/>
    </location>
</feature>
<evidence type="ECO:0000256" key="7">
    <source>
        <dbReference type="ARBA" id="ARBA00023193"/>
    </source>
</evidence>
<evidence type="ECO:0000256" key="5">
    <source>
        <dbReference type="ARBA" id="ARBA00022777"/>
    </source>
</evidence>
<sequence>MSARPRWMDASDSDTDTDTEDDTNGNSVLSQSLPGADPSRHGQGQLKRVAGQSLYPISSSSVNEDTSDDSSSNSTNDNESVSSSNNSLSRAGSVGLEALSRESLNPSNGSFDGPSGLLQTSWDDVEFVASRRAAHAAGNVSSLTRASSMPQFPYGSDMDALDLQPRPGAVVPHSANDEALLGPNNQLLASVSNIMPRTALLDLIGKAQSVVRARNRVDQREYAIKKVPLQHWHEGKKIFQEVHVLARLEHPRIVRYHAAWYEVGTAQHHADLMDASQASSVNDASVDPPAVVLFIQMQLTLKLCLFVCVFGVEYLHAQGIIHRDIKPHNIFLRRASSQLEVKLGDFGLVKQLRTWNNTSDATAGAIVLASAPGSPSLSFGVGTATYAAPEQLTQSHGDYDHKCDIYSLGIVLFELLTLFGTEMERRLHLTELKNGVGVHANFDPDHH</sequence>
<evidence type="ECO:0000256" key="10">
    <source>
        <dbReference type="ARBA" id="ARBA00048977"/>
    </source>
</evidence>
<keyword evidence="5" id="KW-0418">Kinase</keyword>
<evidence type="ECO:0000313" key="14">
    <source>
        <dbReference type="Proteomes" id="UP000001357"/>
    </source>
</evidence>
<dbReference type="PANTHER" id="PTHR11042">
    <property type="entry name" value="EUKARYOTIC TRANSLATION INITIATION FACTOR 2-ALPHA KINASE EIF2-ALPHA KINASE -RELATED"/>
    <property type="match status" value="1"/>
</dbReference>
<evidence type="ECO:0000256" key="9">
    <source>
        <dbReference type="ARBA" id="ARBA00048659"/>
    </source>
</evidence>
<dbReference type="Pfam" id="PF00069">
    <property type="entry name" value="Pkinase"/>
    <property type="match status" value="1"/>
</dbReference>
<keyword evidence="14" id="KW-1185">Reference proteome</keyword>
<feature type="compositionally biased region" description="Low complexity" evidence="11">
    <location>
        <begin position="58"/>
        <end position="87"/>
    </location>
</feature>
<dbReference type="EC" id="2.7.11.1" evidence="1"/>
<gene>
    <name evidence="13" type="ORF">MONBRDRAFT_24226</name>
</gene>
<evidence type="ECO:0000256" key="8">
    <source>
        <dbReference type="ARBA" id="ARBA00037982"/>
    </source>
</evidence>
<keyword evidence="6" id="KW-0067">ATP-binding</keyword>
<dbReference type="STRING" id="81824.A9UVS5"/>
<dbReference type="InterPro" id="IPR008271">
    <property type="entry name" value="Ser/Thr_kinase_AS"/>
</dbReference>
<comment type="catalytic activity">
    <reaction evidence="10">
        <text>L-seryl-[protein] + ATP = O-phospho-L-seryl-[protein] + ADP + H(+)</text>
        <dbReference type="Rhea" id="RHEA:17989"/>
        <dbReference type="Rhea" id="RHEA-COMP:9863"/>
        <dbReference type="Rhea" id="RHEA-COMP:11604"/>
        <dbReference type="ChEBI" id="CHEBI:15378"/>
        <dbReference type="ChEBI" id="CHEBI:29999"/>
        <dbReference type="ChEBI" id="CHEBI:30616"/>
        <dbReference type="ChEBI" id="CHEBI:83421"/>
        <dbReference type="ChEBI" id="CHEBI:456216"/>
        <dbReference type="EC" id="2.7.11.1"/>
    </reaction>
    <physiologicalReaction direction="left-to-right" evidence="10">
        <dbReference type="Rhea" id="RHEA:17990"/>
    </physiologicalReaction>
</comment>
<evidence type="ECO:0000256" key="3">
    <source>
        <dbReference type="ARBA" id="ARBA00022679"/>
    </source>
</evidence>
<reference evidence="13 14" key="1">
    <citation type="journal article" date="2008" name="Nature">
        <title>The genome of the choanoflagellate Monosiga brevicollis and the origin of metazoans.</title>
        <authorList>
            <consortium name="JGI Sequencing"/>
            <person name="King N."/>
            <person name="Westbrook M.J."/>
            <person name="Young S.L."/>
            <person name="Kuo A."/>
            <person name="Abedin M."/>
            <person name="Chapman J."/>
            <person name="Fairclough S."/>
            <person name="Hellsten U."/>
            <person name="Isogai Y."/>
            <person name="Letunic I."/>
            <person name="Marr M."/>
            <person name="Pincus D."/>
            <person name="Putnam N."/>
            <person name="Rokas A."/>
            <person name="Wright K.J."/>
            <person name="Zuzow R."/>
            <person name="Dirks W."/>
            <person name="Good M."/>
            <person name="Goodstein D."/>
            <person name="Lemons D."/>
            <person name="Li W."/>
            <person name="Lyons J.B."/>
            <person name="Morris A."/>
            <person name="Nichols S."/>
            <person name="Richter D.J."/>
            <person name="Salamov A."/>
            <person name="Bork P."/>
            <person name="Lim W.A."/>
            <person name="Manning G."/>
            <person name="Miller W.T."/>
            <person name="McGinnis W."/>
            <person name="Shapiro H."/>
            <person name="Tjian R."/>
            <person name="Grigoriev I.V."/>
            <person name="Rokhsar D."/>
        </authorList>
    </citation>
    <scope>NUCLEOTIDE SEQUENCE [LARGE SCALE GENOMIC DNA]</scope>
    <source>
        <strain evidence="14">MX1 / ATCC 50154</strain>
    </source>
</reference>
<dbReference type="GO" id="GO:0004694">
    <property type="term" value="F:eukaryotic translation initiation factor 2alpha kinase activity"/>
    <property type="evidence" value="ECO:0000318"/>
    <property type="project" value="GO_Central"/>
</dbReference>
<evidence type="ECO:0000256" key="1">
    <source>
        <dbReference type="ARBA" id="ARBA00012513"/>
    </source>
</evidence>